<reference evidence="1" key="1">
    <citation type="submission" date="2020-10" db="EMBL/GenBank/DDBJ databases">
        <authorList>
            <person name="Castelo-Branco R."/>
            <person name="Eusebio N."/>
            <person name="Adriana R."/>
            <person name="Vieira A."/>
            <person name="Brugerolle De Fraissinette N."/>
            <person name="Rezende De Castro R."/>
            <person name="Schneider M.P."/>
            <person name="Vasconcelos V."/>
            <person name="Leao P.N."/>
        </authorList>
    </citation>
    <scope>NUCLEOTIDE SEQUENCE</scope>
    <source>
        <strain evidence="1">LEGE 11480</strain>
    </source>
</reference>
<dbReference type="InterPro" id="IPR054053">
    <property type="entry name" value="DUF6887"/>
</dbReference>
<dbReference type="EMBL" id="JADEXQ010000053">
    <property type="protein sequence ID" value="MBE9031136.1"/>
    <property type="molecule type" value="Genomic_DNA"/>
</dbReference>
<sequence length="67" mass="7712">MKPNFQGMSRQELRSYLLKHRSDLQAISAYVQKISAEPDWVTCPALTSPTDLDNYPDFLAKVRREPS</sequence>
<evidence type="ECO:0000313" key="2">
    <source>
        <dbReference type="Proteomes" id="UP000625316"/>
    </source>
</evidence>
<accession>A0A928VQL9</accession>
<organism evidence="1 2">
    <name type="scientific">Romeriopsis navalis LEGE 11480</name>
    <dbReference type="NCBI Taxonomy" id="2777977"/>
    <lineage>
        <taxon>Bacteria</taxon>
        <taxon>Bacillati</taxon>
        <taxon>Cyanobacteriota</taxon>
        <taxon>Cyanophyceae</taxon>
        <taxon>Leptolyngbyales</taxon>
        <taxon>Leptolyngbyaceae</taxon>
        <taxon>Romeriopsis</taxon>
        <taxon>Romeriopsis navalis</taxon>
    </lineage>
</organism>
<dbReference type="Pfam" id="PF21826">
    <property type="entry name" value="DUF6887"/>
    <property type="match status" value="1"/>
</dbReference>
<name>A0A928VQL9_9CYAN</name>
<proteinExistence type="predicted"/>
<dbReference type="Proteomes" id="UP000625316">
    <property type="component" value="Unassembled WGS sequence"/>
</dbReference>
<dbReference type="AlphaFoldDB" id="A0A928VQL9"/>
<gene>
    <name evidence="1" type="ORF">IQ266_15485</name>
</gene>
<comment type="caution">
    <text evidence="1">The sequence shown here is derived from an EMBL/GenBank/DDBJ whole genome shotgun (WGS) entry which is preliminary data.</text>
</comment>
<dbReference type="RefSeq" id="WP_264325963.1">
    <property type="nucleotide sequence ID" value="NZ_JADEXQ010000053.1"/>
</dbReference>
<evidence type="ECO:0000313" key="1">
    <source>
        <dbReference type="EMBL" id="MBE9031136.1"/>
    </source>
</evidence>
<protein>
    <submittedName>
        <fullName evidence="1">Uncharacterized protein</fullName>
    </submittedName>
</protein>
<keyword evidence="2" id="KW-1185">Reference proteome</keyword>